<accession>A0ABT8D7X9</accession>
<dbReference type="EMBL" id="JAUFRC010000001">
    <property type="protein sequence ID" value="MDN3712850.1"/>
    <property type="molecule type" value="Genomic_DNA"/>
</dbReference>
<sequence length="70" mass="7960">MAAIIRRLGAASETGWFTAPAFRDEVNNGRKVAIEILDFFDRHGLTLRRGDLRRVNPHRIDLFSAEEPVP</sequence>
<dbReference type="InterPro" id="IPR036388">
    <property type="entry name" value="WH-like_DNA-bd_sf"/>
</dbReference>
<dbReference type="InterPro" id="IPR015191">
    <property type="entry name" value="SelB_WHD4"/>
</dbReference>
<comment type="caution">
    <text evidence="2">The sequence shown here is derived from an EMBL/GenBank/DDBJ whole genome shotgun (WGS) entry which is preliminary data.</text>
</comment>
<dbReference type="Proteomes" id="UP001243846">
    <property type="component" value="Unassembled WGS sequence"/>
</dbReference>
<dbReference type="Gene3D" id="1.10.10.10">
    <property type="entry name" value="Winged helix-like DNA-binding domain superfamily/Winged helix DNA-binding domain"/>
    <property type="match status" value="1"/>
</dbReference>
<feature type="domain" description="Elongation factor SelB fourth winged-helix" evidence="1">
    <location>
        <begin position="12"/>
        <end position="54"/>
    </location>
</feature>
<evidence type="ECO:0000313" key="3">
    <source>
        <dbReference type="Proteomes" id="UP001243846"/>
    </source>
</evidence>
<gene>
    <name evidence="2" type="ORF">QWZ10_15755</name>
</gene>
<evidence type="ECO:0000259" key="1">
    <source>
        <dbReference type="Pfam" id="PF09107"/>
    </source>
</evidence>
<reference evidence="3" key="1">
    <citation type="journal article" date="2019" name="Int. J. Syst. Evol. Microbiol.">
        <title>The Global Catalogue of Microorganisms (GCM) 10K type strain sequencing project: providing services to taxonomists for standard genome sequencing and annotation.</title>
        <authorList>
            <consortium name="The Broad Institute Genomics Platform"/>
            <consortium name="The Broad Institute Genome Sequencing Center for Infectious Disease"/>
            <person name="Wu L."/>
            <person name="Ma J."/>
        </authorList>
    </citation>
    <scope>NUCLEOTIDE SEQUENCE [LARGE SCALE GENOMIC DNA]</scope>
    <source>
        <strain evidence="3">CECT 8482</strain>
    </source>
</reference>
<proteinExistence type="predicted"/>
<dbReference type="Pfam" id="PF09107">
    <property type="entry name" value="WHD_3rd_SelB"/>
    <property type="match status" value="1"/>
</dbReference>
<dbReference type="InterPro" id="IPR036390">
    <property type="entry name" value="WH_DNA-bd_sf"/>
</dbReference>
<organism evidence="2 3">
    <name type="scientific">Paracoccus cavernae</name>
    <dbReference type="NCBI Taxonomy" id="1571207"/>
    <lineage>
        <taxon>Bacteria</taxon>
        <taxon>Pseudomonadati</taxon>
        <taxon>Pseudomonadota</taxon>
        <taxon>Alphaproteobacteria</taxon>
        <taxon>Rhodobacterales</taxon>
        <taxon>Paracoccaceae</taxon>
        <taxon>Paracoccus</taxon>
    </lineage>
</organism>
<keyword evidence="3" id="KW-1185">Reference proteome</keyword>
<dbReference type="SUPFAM" id="SSF46785">
    <property type="entry name" value="Winged helix' DNA-binding domain"/>
    <property type="match status" value="1"/>
</dbReference>
<protein>
    <submittedName>
        <fullName evidence="2">SelB C-terminal domain-containing protein</fullName>
    </submittedName>
</protein>
<evidence type="ECO:0000313" key="2">
    <source>
        <dbReference type="EMBL" id="MDN3712850.1"/>
    </source>
</evidence>
<name>A0ABT8D7X9_9RHOB</name>